<dbReference type="STRING" id="1183438.GKIL_3102"/>
<sequence>MATSIISTAYSRTHTFERRALLPHERDCLWQLVQGIVRATTWHENGTLISLGLWGPGDVVGRELVQVEPYHLECLTPVVAVRVPKDQWSRLTDALIRHVRGAMDLLEIVQCKDAQVCIESVLVWLARRFGCDVAEGRLIDLRLTHQDLADLVGTSRVTVTRILNQLERQGRILRVARHRLILRPTTAAPCVLLN</sequence>
<proteinExistence type="predicted"/>
<dbReference type="SMART" id="SM00419">
    <property type="entry name" value="HTH_CRP"/>
    <property type="match status" value="1"/>
</dbReference>
<evidence type="ECO:0000256" key="2">
    <source>
        <dbReference type="ARBA" id="ARBA00023125"/>
    </source>
</evidence>
<dbReference type="eggNOG" id="COG0664">
    <property type="taxonomic scope" value="Bacteria"/>
</dbReference>
<dbReference type="Gene3D" id="1.10.10.10">
    <property type="entry name" value="Winged helix-like DNA-binding domain superfamily/Winged helix DNA-binding domain"/>
    <property type="match status" value="1"/>
</dbReference>
<dbReference type="Gene3D" id="2.60.120.10">
    <property type="entry name" value="Jelly Rolls"/>
    <property type="match status" value="1"/>
</dbReference>
<accession>U5QKG9</accession>
<dbReference type="InterPro" id="IPR018490">
    <property type="entry name" value="cNMP-bd_dom_sf"/>
</dbReference>
<keyword evidence="6" id="KW-1185">Reference proteome</keyword>
<evidence type="ECO:0000313" key="5">
    <source>
        <dbReference type="EMBL" id="AGY59348.1"/>
    </source>
</evidence>
<dbReference type="Proteomes" id="UP000017396">
    <property type="component" value="Chromosome"/>
</dbReference>
<dbReference type="AlphaFoldDB" id="U5QKG9"/>
<dbReference type="SUPFAM" id="SSF46785">
    <property type="entry name" value="Winged helix' DNA-binding domain"/>
    <property type="match status" value="1"/>
</dbReference>
<dbReference type="OrthoDB" id="581549at2"/>
<dbReference type="InterPro" id="IPR036388">
    <property type="entry name" value="WH-like_DNA-bd_sf"/>
</dbReference>
<keyword evidence="2" id="KW-0238">DNA-binding</keyword>
<dbReference type="RefSeq" id="WP_023174604.1">
    <property type="nucleotide sequence ID" value="NC_022600.1"/>
</dbReference>
<dbReference type="KEGG" id="glj:GKIL_3102"/>
<dbReference type="SUPFAM" id="SSF51206">
    <property type="entry name" value="cAMP-binding domain-like"/>
    <property type="match status" value="1"/>
</dbReference>
<dbReference type="GO" id="GO:0003700">
    <property type="term" value="F:DNA-binding transcription factor activity"/>
    <property type="evidence" value="ECO:0007669"/>
    <property type="project" value="InterPro"/>
</dbReference>
<organism evidence="5 6">
    <name type="scientific">Gloeobacter kilaueensis (strain ATCC BAA-2537 / CCAP 1431/1 / ULC 316 / JS1)</name>
    <dbReference type="NCBI Taxonomy" id="1183438"/>
    <lineage>
        <taxon>Bacteria</taxon>
        <taxon>Bacillati</taxon>
        <taxon>Cyanobacteriota</taxon>
        <taxon>Cyanophyceae</taxon>
        <taxon>Gloeobacterales</taxon>
        <taxon>Gloeobacteraceae</taxon>
        <taxon>Gloeobacter</taxon>
    </lineage>
</organism>
<protein>
    <submittedName>
        <fullName evidence="5">Crp/Fnr family transcriptional regulator</fullName>
    </submittedName>
</protein>
<dbReference type="GO" id="GO:0003677">
    <property type="term" value="F:DNA binding"/>
    <property type="evidence" value="ECO:0007669"/>
    <property type="project" value="UniProtKB-KW"/>
</dbReference>
<dbReference type="InterPro" id="IPR036390">
    <property type="entry name" value="WH_DNA-bd_sf"/>
</dbReference>
<dbReference type="InterPro" id="IPR014710">
    <property type="entry name" value="RmlC-like_jellyroll"/>
</dbReference>
<evidence type="ECO:0000256" key="3">
    <source>
        <dbReference type="ARBA" id="ARBA00023163"/>
    </source>
</evidence>
<dbReference type="PATRIC" id="fig|1183438.3.peg.3053"/>
<evidence type="ECO:0000256" key="1">
    <source>
        <dbReference type="ARBA" id="ARBA00023015"/>
    </source>
</evidence>
<dbReference type="EMBL" id="CP003587">
    <property type="protein sequence ID" value="AGY59348.1"/>
    <property type="molecule type" value="Genomic_DNA"/>
</dbReference>
<feature type="domain" description="HTH crp-type" evidence="4">
    <location>
        <begin position="112"/>
        <end position="185"/>
    </location>
</feature>
<name>U5QKG9_GLOK1</name>
<dbReference type="Pfam" id="PF13545">
    <property type="entry name" value="HTH_Crp_2"/>
    <property type="match status" value="1"/>
</dbReference>
<keyword evidence="1" id="KW-0805">Transcription regulation</keyword>
<reference evidence="5 6" key="1">
    <citation type="journal article" date="2013" name="PLoS ONE">
        <title>Cultivation and Complete Genome Sequencing of Gloeobacter kilaueensis sp. nov., from a Lava Cave in Kilauea Caldera, Hawai'i.</title>
        <authorList>
            <person name="Saw J.H."/>
            <person name="Schatz M."/>
            <person name="Brown M.V."/>
            <person name="Kunkel D.D."/>
            <person name="Foster J.S."/>
            <person name="Shick H."/>
            <person name="Christensen S."/>
            <person name="Hou S."/>
            <person name="Wan X."/>
            <person name="Donachie S.P."/>
        </authorList>
    </citation>
    <scope>NUCLEOTIDE SEQUENCE [LARGE SCALE GENOMIC DNA]</scope>
    <source>
        <strain evidence="6">JS</strain>
    </source>
</reference>
<evidence type="ECO:0000313" key="6">
    <source>
        <dbReference type="Proteomes" id="UP000017396"/>
    </source>
</evidence>
<evidence type="ECO:0000259" key="4">
    <source>
        <dbReference type="PROSITE" id="PS51063"/>
    </source>
</evidence>
<gene>
    <name evidence="5" type="ORF">GKIL_3102</name>
</gene>
<dbReference type="PRINTS" id="PR00034">
    <property type="entry name" value="HTHCRP"/>
</dbReference>
<dbReference type="PROSITE" id="PS00042">
    <property type="entry name" value="HTH_CRP_1"/>
    <property type="match status" value="1"/>
</dbReference>
<dbReference type="HOGENOM" id="CLU_075053_8_1_3"/>
<dbReference type="CDD" id="cd00092">
    <property type="entry name" value="HTH_CRP"/>
    <property type="match status" value="1"/>
</dbReference>
<dbReference type="PROSITE" id="PS51063">
    <property type="entry name" value="HTH_CRP_2"/>
    <property type="match status" value="1"/>
</dbReference>
<dbReference type="InterPro" id="IPR012318">
    <property type="entry name" value="HTH_CRP"/>
</dbReference>
<dbReference type="InterPro" id="IPR018335">
    <property type="entry name" value="Tscrpt_reg_HTH_Crp-type_CS"/>
</dbReference>
<keyword evidence="3" id="KW-0804">Transcription</keyword>